<evidence type="ECO:0000256" key="8">
    <source>
        <dbReference type="ARBA" id="ARBA00023136"/>
    </source>
</evidence>
<dbReference type="PANTHER" id="PTHR43630:SF1">
    <property type="entry name" value="POLY-BETA-1,6-N-ACETYL-D-GLUCOSAMINE SYNTHASE"/>
    <property type="match status" value="1"/>
</dbReference>
<dbReference type="AlphaFoldDB" id="A0YHE0"/>
<evidence type="ECO:0000256" key="1">
    <source>
        <dbReference type="ARBA" id="ARBA00004651"/>
    </source>
</evidence>
<dbReference type="EC" id="2.4.1.-" evidence="10"/>
<dbReference type="GO" id="GO:0008375">
    <property type="term" value="F:acetylglucosaminyltransferase activity"/>
    <property type="evidence" value="ECO:0007669"/>
    <property type="project" value="UniProtKB-UniRule"/>
</dbReference>
<dbReference type="EMBL" id="AAVT01000016">
    <property type="protein sequence ID" value="EAW29728.1"/>
    <property type="molecule type" value="Genomic_DNA"/>
</dbReference>
<dbReference type="InterPro" id="IPR023853">
    <property type="entry name" value="PGA_PgaC/IcaA"/>
</dbReference>
<name>A0YHE0_9GAMM</name>
<keyword evidence="8 10" id="KW-0472">Membrane</keyword>
<evidence type="ECO:0000256" key="2">
    <source>
        <dbReference type="ARBA" id="ARBA00006739"/>
    </source>
</evidence>
<feature type="transmembrane region" description="Helical" evidence="10">
    <location>
        <begin position="302"/>
        <end position="325"/>
    </location>
</feature>
<feature type="transmembrane region" description="Helical" evidence="10">
    <location>
        <begin position="345"/>
        <end position="362"/>
    </location>
</feature>
<keyword evidence="12" id="KW-1185">Reference proteome</keyword>
<evidence type="ECO:0000256" key="10">
    <source>
        <dbReference type="RuleBase" id="RU364028"/>
    </source>
</evidence>
<evidence type="ECO:0000256" key="6">
    <source>
        <dbReference type="ARBA" id="ARBA00022692"/>
    </source>
</evidence>
<dbReference type="GO" id="GO:0043708">
    <property type="term" value="P:cell adhesion involved in biofilm formation"/>
    <property type="evidence" value="ECO:0007669"/>
    <property type="project" value="InterPro"/>
</dbReference>
<evidence type="ECO:0000256" key="9">
    <source>
        <dbReference type="NCBIfam" id="TIGR03937"/>
    </source>
</evidence>
<keyword evidence="6 10" id="KW-0812">Transmembrane</keyword>
<dbReference type="STRING" id="247633.GP2143_11459"/>
<keyword evidence="7 10" id="KW-1133">Transmembrane helix</keyword>
<dbReference type="OrthoDB" id="9811884at2"/>
<accession>A0YHE0</accession>
<comment type="caution">
    <text evidence="11">The sequence shown here is derived from an EMBL/GenBank/DDBJ whole genome shotgun (WGS) entry which is preliminary data.</text>
</comment>
<dbReference type="PANTHER" id="PTHR43630">
    <property type="entry name" value="POLY-BETA-1,6-N-ACETYL-D-GLUCOSAMINE SYNTHASE"/>
    <property type="match status" value="1"/>
</dbReference>
<dbReference type="eggNOG" id="COG1215">
    <property type="taxonomic scope" value="Bacteria"/>
</dbReference>
<proteinExistence type="inferred from homology"/>
<dbReference type="Proteomes" id="UP000004931">
    <property type="component" value="Unassembled WGS sequence"/>
</dbReference>
<dbReference type="NCBIfam" id="TIGR03937">
    <property type="entry name" value="PgaC_IcaA"/>
    <property type="match status" value="1"/>
</dbReference>
<reference evidence="11 12" key="1">
    <citation type="journal article" date="2010" name="J. Bacteriol.">
        <title>Genome sequence of the oligotrophic marine Gammaproteobacterium HTCC2143, isolated from the Oregon Coast.</title>
        <authorList>
            <person name="Oh H.M."/>
            <person name="Kang I."/>
            <person name="Ferriera S."/>
            <person name="Giovannoni S.J."/>
            <person name="Cho J.C."/>
        </authorList>
    </citation>
    <scope>NUCLEOTIDE SEQUENCE [LARGE SCALE GENOMIC DNA]</scope>
    <source>
        <strain evidence="11 12">HTCC2143</strain>
    </source>
</reference>
<dbReference type="InterPro" id="IPR029044">
    <property type="entry name" value="Nucleotide-diphossugar_trans"/>
</dbReference>
<organism evidence="11 12">
    <name type="scientific">marine gamma proteobacterium HTCC2143</name>
    <dbReference type="NCBI Taxonomy" id="247633"/>
    <lineage>
        <taxon>Bacteria</taxon>
        <taxon>Pseudomonadati</taxon>
        <taxon>Pseudomonadota</taxon>
        <taxon>Gammaproteobacteria</taxon>
        <taxon>Cellvibrionales</taxon>
        <taxon>Spongiibacteraceae</taxon>
        <taxon>BD1-7 clade</taxon>
    </lineage>
</organism>
<feature type="transmembrane region" description="Helical" evidence="10">
    <location>
        <begin position="374"/>
        <end position="396"/>
    </location>
</feature>
<evidence type="ECO:0000313" key="12">
    <source>
        <dbReference type="Proteomes" id="UP000004931"/>
    </source>
</evidence>
<dbReference type="Pfam" id="PF13641">
    <property type="entry name" value="Glyco_tranf_2_3"/>
    <property type="match status" value="1"/>
</dbReference>
<dbReference type="CDD" id="cd06423">
    <property type="entry name" value="CESA_like"/>
    <property type="match status" value="1"/>
</dbReference>
<sequence length="421" mass="48471">MNLNTIADYCLAYAYYYPLFMSYLWMCGGLYYRFHWEDSGGRKVDDPPAIADAPPVSILIPCYNESEQLEETIRYVFEQQYADYDVIAVNDGSSDNTGEILDELQQQYPKLRVVHLKHNRGKAVALKIAAMVSKSEFLVCIDSDAILEPTAVSWMMRHFVGSPRVAAVTGNPRIRNRSSLLGKIQVGEFSSIIGLIKRAQRIYGRIFTVSGVVVAFRKSALQRVGYWGMHTATDDIDISWKLQIDHWDIRYEPNALCWILMPETYGGLWAQRLRWAQGGVEAALTYGGSLLSWRKRRMWMVLAEYLFSIVWSYIVAIILCLWLIGKFVTLPEQYMVPSLVPGWNGVVLAMTCLLQFMVSLLIDSRYEKGLWKYFFWMVWYPLAYWMINTLTIIVAAPKVLFRSSDPTGRWESPDRGVRDEK</sequence>
<keyword evidence="4 10" id="KW-0328">Glycosyltransferase</keyword>
<evidence type="ECO:0000256" key="4">
    <source>
        <dbReference type="ARBA" id="ARBA00022676"/>
    </source>
</evidence>
<keyword evidence="5 10" id="KW-0808">Transferase</keyword>
<keyword evidence="3 10" id="KW-1003">Cell membrane</keyword>
<protein>
    <recommendedName>
        <fullName evidence="9 10">Poly-beta-1,6-N-acetyl-D-glucosamine synthase</fullName>
        <shortName evidence="10">Poly-beta-1,6-GlcNAc synthase</shortName>
        <ecNumber evidence="10">2.4.1.-</ecNumber>
    </recommendedName>
</protein>
<evidence type="ECO:0000313" key="11">
    <source>
        <dbReference type="EMBL" id="EAW29728.1"/>
    </source>
</evidence>
<evidence type="ECO:0000256" key="3">
    <source>
        <dbReference type="ARBA" id="ARBA00022475"/>
    </source>
</evidence>
<comment type="subcellular location">
    <subcellularLocation>
        <location evidence="1 10">Cell membrane</location>
        <topology evidence="1 10">Multi-pass membrane protein</topology>
    </subcellularLocation>
</comment>
<gene>
    <name evidence="11" type="ORF">GP2143_11459</name>
</gene>
<feature type="transmembrane region" description="Helical" evidence="10">
    <location>
        <begin position="12"/>
        <end position="32"/>
    </location>
</feature>
<dbReference type="Gene3D" id="3.90.550.10">
    <property type="entry name" value="Spore Coat Polysaccharide Biosynthesis Protein SpsA, Chain A"/>
    <property type="match status" value="1"/>
</dbReference>
<dbReference type="SUPFAM" id="SSF53448">
    <property type="entry name" value="Nucleotide-diphospho-sugar transferases"/>
    <property type="match status" value="1"/>
</dbReference>
<dbReference type="GO" id="GO:0005886">
    <property type="term" value="C:plasma membrane"/>
    <property type="evidence" value="ECO:0007669"/>
    <property type="project" value="UniProtKB-SubCell"/>
</dbReference>
<comment type="similarity">
    <text evidence="2 10">Belongs to the glycosyltransferase 2 family.</text>
</comment>
<evidence type="ECO:0000256" key="7">
    <source>
        <dbReference type="ARBA" id="ARBA00022989"/>
    </source>
</evidence>
<evidence type="ECO:0000256" key="5">
    <source>
        <dbReference type="ARBA" id="ARBA00022679"/>
    </source>
</evidence>